<dbReference type="STRING" id="1400520.LFAB_17150"/>
<evidence type="ECO:0000313" key="4">
    <source>
        <dbReference type="EMBL" id="ETY72621.1"/>
    </source>
</evidence>
<protein>
    <recommendedName>
        <fullName evidence="3">HTH tetR-type domain-containing protein</fullName>
    </recommendedName>
</protein>
<dbReference type="EMBL" id="AWWK01000094">
    <property type="protein sequence ID" value="ETY72621.1"/>
    <property type="molecule type" value="Genomic_DNA"/>
</dbReference>
<dbReference type="eggNOG" id="COG1309">
    <property type="taxonomic scope" value="Bacteria"/>
</dbReference>
<dbReference type="PATRIC" id="fig|1400520.3.peg.3376"/>
<proteinExistence type="predicted"/>
<dbReference type="Proteomes" id="UP000019247">
    <property type="component" value="Unassembled WGS sequence"/>
</dbReference>
<evidence type="ECO:0000256" key="1">
    <source>
        <dbReference type="ARBA" id="ARBA00023125"/>
    </source>
</evidence>
<dbReference type="InterPro" id="IPR001647">
    <property type="entry name" value="HTH_TetR"/>
</dbReference>
<name>W6T3W1_9LACO</name>
<dbReference type="InterPro" id="IPR009057">
    <property type="entry name" value="Homeodomain-like_sf"/>
</dbReference>
<dbReference type="AlphaFoldDB" id="W6T3W1"/>
<feature type="DNA-binding region" description="H-T-H motif" evidence="2">
    <location>
        <begin position="34"/>
        <end position="53"/>
    </location>
</feature>
<dbReference type="Gene3D" id="1.10.357.10">
    <property type="entry name" value="Tetracycline Repressor, domain 2"/>
    <property type="match status" value="1"/>
</dbReference>
<dbReference type="InterPro" id="IPR050624">
    <property type="entry name" value="HTH-type_Tx_Regulator"/>
</dbReference>
<evidence type="ECO:0000313" key="5">
    <source>
        <dbReference type="Proteomes" id="UP000019247"/>
    </source>
</evidence>
<dbReference type="HOGENOM" id="CLU_087539_3_2_9"/>
<evidence type="ECO:0000259" key="3">
    <source>
        <dbReference type="PROSITE" id="PS50977"/>
    </source>
</evidence>
<dbReference type="PANTHER" id="PTHR43479">
    <property type="entry name" value="ACREF/ENVCD OPERON REPRESSOR-RELATED"/>
    <property type="match status" value="1"/>
</dbReference>
<sequence length="193" mass="22090">MKPRRLDLRTEKTYAALFDAFNTLITTKSFEQLTVTELCRVARTRTATFYNHFSDKYDFFAFMIQSLEAQNLDAAQIKSSPSDGAAYLNEWLELGFDFIAAHAEMVASVQSDTLLVTIMQTTAESLISKIQKSLPVTANNQLDAELQSQLMIGALFQASRWWLAHRETVSKQRVITQLEAFMQRFYELDAHQD</sequence>
<dbReference type="SUPFAM" id="SSF46689">
    <property type="entry name" value="Homeodomain-like"/>
    <property type="match status" value="1"/>
</dbReference>
<feature type="domain" description="HTH tetR-type" evidence="3">
    <location>
        <begin position="11"/>
        <end position="71"/>
    </location>
</feature>
<dbReference type="GO" id="GO:0003677">
    <property type="term" value="F:DNA binding"/>
    <property type="evidence" value="ECO:0007669"/>
    <property type="project" value="UniProtKB-UniRule"/>
</dbReference>
<reference evidence="4 5" key="1">
    <citation type="journal article" date="2014" name="Genome Announc.">
        <title>Genome Sequence of Lactobacillus fabifermentans Strain T30PCM01, Isolated from Fermenting Grape Marc.</title>
        <authorList>
            <person name="Treu L."/>
            <person name="Vendramin V."/>
            <person name="Bovo B."/>
            <person name="Giacomini A."/>
            <person name="Corich V."/>
            <person name="Campanaro S."/>
        </authorList>
    </citation>
    <scope>NUCLEOTIDE SEQUENCE [LARGE SCALE GENOMIC DNA]</scope>
    <source>
        <strain evidence="4 5">T30PCM01</strain>
    </source>
</reference>
<accession>W6T3W1</accession>
<dbReference type="RefSeq" id="WP_051502121.1">
    <property type="nucleotide sequence ID" value="NZ_KK036540.1"/>
</dbReference>
<dbReference type="PROSITE" id="PS50977">
    <property type="entry name" value="HTH_TETR_2"/>
    <property type="match status" value="1"/>
</dbReference>
<dbReference type="PANTHER" id="PTHR43479:SF7">
    <property type="entry name" value="TETR-FAMILY TRANSCRIPTIONAL REGULATOR"/>
    <property type="match status" value="1"/>
</dbReference>
<keyword evidence="1 2" id="KW-0238">DNA-binding</keyword>
<comment type="caution">
    <text evidence="4">The sequence shown here is derived from an EMBL/GenBank/DDBJ whole genome shotgun (WGS) entry which is preliminary data.</text>
</comment>
<organism evidence="4 5">
    <name type="scientific">Lactiplantibacillus fabifermentans T30PCM01</name>
    <dbReference type="NCBI Taxonomy" id="1400520"/>
    <lineage>
        <taxon>Bacteria</taxon>
        <taxon>Bacillati</taxon>
        <taxon>Bacillota</taxon>
        <taxon>Bacilli</taxon>
        <taxon>Lactobacillales</taxon>
        <taxon>Lactobacillaceae</taxon>
        <taxon>Lactiplantibacillus</taxon>
    </lineage>
</organism>
<dbReference type="OrthoDB" id="9810250at2"/>
<evidence type="ECO:0000256" key="2">
    <source>
        <dbReference type="PROSITE-ProRule" id="PRU00335"/>
    </source>
</evidence>
<gene>
    <name evidence="4" type="ORF">LFAB_17150</name>
</gene>